<name>A0A917H3M4_9MICC</name>
<dbReference type="EMBL" id="BMEQ01000023">
    <property type="protein sequence ID" value="GGG66384.1"/>
    <property type="molecule type" value="Genomic_DNA"/>
</dbReference>
<accession>A0A917H3M4</accession>
<evidence type="ECO:0000313" key="2">
    <source>
        <dbReference type="EMBL" id="GGG66384.1"/>
    </source>
</evidence>
<dbReference type="AlphaFoldDB" id="A0A917H3M4"/>
<sequence>MRHMHPGPSAFSVRQPEWLLRPPPAQRGQAMLNEEHTGRFDYEDMALEEIEDDLSNYGSA</sequence>
<comment type="caution">
    <text evidence="2">The sequence shown here is derived from an EMBL/GenBank/DDBJ whole genome shotgun (WGS) entry which is preliminary data.</text>
</comment>
<proteinExistence type="predicted"/>
<gene>
    <name evidence="2" type="ORF">GCM10011374_33100</name>
</gene>
<keyword evidence="3" id="KW-1185">Reference proteome</keyword>
<reference evidence="2" key="1">
    <citation type="journal article" date="2014" name="Int. J. Syst. Evol. Microbiol.">
        <title>Complete genome sequence of Corynebacterium casei LMG S-19264T (=DSM 44701T), isolated from a smear-ripened cheese.</title>
        <authorList>
            <consortium name="US DOE Joint Genome Institute (JGI-PGF)"/>
            <person name="Walter F."/>
            <person name="Albersmeier A."/>
            <person name="Kalinowski J."/>
            <person name="Ruckert C."/>
        </authorList>
    </citation>
    <scope>NUCLEOTIDE SEQUENCE</scope>
    <source>
        <strain evidence="2">CGMCC 1.12187</strain>
    </source>
</reference>
<protein>
    <submittedName>
        <fullName evidence="2">Uncharacterized protein</fullName>
    </submittedName>
</protein>
<organism evidence="2 3">
    <name type="scientific">Kocuria dechangensis</name>
    <dbReference type="NCBI Taxonomy" id="1176249"/>
    <lineage>
        <taxon>Bacteria</taxon>
        <taxon>Bacillati</taxon>
        <taxon>Actinomycetota</taxon>
        <taxon>Actinomycetes</taxon>
        <taxon>Micrococcales</taxon>
        <taxon>Micrococcaceae</taxon>
        <taxon>Kocuria</taxon>
    </lineage>
</organism>
<feature type="region of interest" description="Disordered" evidence="1">
    <location>
        <begin position="1"/>
        <end position="24"/>
    </location>
</feature>
<evidence type="ECO:0000313" key="3">
    <source>
        <dbReference type="Proteomes" id="UP000638848"/>
    </source>
</evidence>
<evidence type="ECO:0000256" key="1">
    <source>
        <dbReference type="SAM" id="MobiDB-lite"/>
    </source>
</evidence>
<reference evidence="2" key="2">
    <citation type="submission" date="2020-09" db="EMBL/GenBank/DDBJ databases">
        <authorList>
            <person name="Sun Q."/>
            <person name="Zhou Y."/>
        </authorList>
    </citation>
    <scope>NUCLEOTIDE SEQUENCE</scope>
    <source>
        <strain evidence="2">CGMCC 1.12187</strain>
    </source>
</reference>
<dbReference type="Proteomes" id="UP000638848">
    <property type="component" value="Unassembled WGS sequence"/>
</dbReference>